<keyword evidence="1" id="KW-0732">Signal</keyword>
<dbReference type="Proteomes" id="UP001157186">
    <property type="component" value="Unassembled WGS sequence"/>
</dbReference>
<reference evidence="2 3" key="1">
    <citation type="submission" date="2023-03" db="EMBL/GenBank/DDBJ databases">
        <title>Draft genome sequence of Thalassotalea insulae KCTC 62186T.</title>
        <authorList>
            <person name="Sawabe T."/>
        </authorList>
    </citation>
    <scope>NUCLEOTIDE SEQUENCE [LARGE SCALE GENOMIC DNA]</scope>
    <source>
        <strain evidence="2 3">KCTC 62186</strain>
    </source>
</reference>
<keyword evidence="3" id="KW-1185">Reference proteome</keyword>
<organism evidence="2 3">
    <name type="scientific">Thalassotalea insulae</name>
    <dbReference type="NCBI Taxonomy" id="2056778"/>
    <lineage>
        <taxon>Bacteria</taxon>
        <taxon>Pseudomonadati</taxon>
        <taxon>Pseudomonadota</taxon>
        <taxon>Gammaproteobacteria</taxon>
        <taxon>Alteromonadales</taxon>
        <taxon>Colwelliaceae</taxon>
        <taxon>Thalassotalea</taxon>
    </lineage>
</organism>
<feature type="signal peptide" evidence="1">
    <location>
        <begin position="1"/>
        <end position="18"/>
    </location>
</feature>
<gene>
    <name evidence="2" type="ORF">tinsulaeT_20750</name>
</gene>
<dbReference type="EMBL" id="BSST01000001">
    <property type="protein sequence ID" value="GLX78735.1"/>
    <property type="molecule type" value="Genomic_DNA"/>
</dbReference>
<name>A0ABQ6GS10_9GAMM</name>
<sequence>MKKWMTFGAFFLCTGAMAFEPVITNVQVNVDVVIFTVSEARSQNLASCVSTDNQDKWAFSLATAEGKNLYRALLHAHASQKIVEIAGTGDCSAHAGVERPQAIAVALL</sequence>
<dbReference type="RefSeq" id="WP_284244605.1">
    <property type="nucleotide sequence ID" value="NZ_BSST01000001.1"/>
</dbReference>
<evidence type="ECO:0000313" key="3">
    <source>
        <dbReference type="Proteomes" id="UP001157186"/>
    </source>
</evidence>
<accession>A0ABQ6GS10</accession>
<evidence type="ECO:0000313" key="2">
    <source>
        <dbReference type="EMBL" id="GLX78735.1"/>
    </source>
</evidence>
<feature type="chain" id="PRO_5046850727" evidence="1">
    <location>
        <begin position="19"/>
        <end position="108"/>
    </location>
</feature>
<evidence type="ECO:0000256" key="1">
    <source>
        <dbReference type="SAM" id="SignalP"/>
    </source>
</evidence>
<comment type="caution">
    <text evidence="2">The sequence shown here is derived from an EMBL/GenBank/DDBJ whole genome shotgun (WGS) entry which is preliminary data.</text>
</comment>
<protein>
    <submittedName>
        <fullName evidence="2">Uncharacterized protein</fullName>
    </submittedName>
</protein>
<proteinExistence type="predicted"/>